<dbReference type="PROSITE" id="PS51787">
    <property type="entry name" value="LON_N"/>
    <property type="match status" value="1"/>
</dbReference>
<dbReference type="PANTHER" id="PTHR46732">
    <property type="entry name" value="ATP-DEPENDENT PROTEASE LA (LON) DOMAIN PROTEIN"/>
    <property type="match status" value="1"/>
</dbReference>
<organism evidence="2 3">
    <name type="scientific">Synechococcus elongatus PCC 11801</name>
    <dbReference type="NCBI Taxonomy" id="2219813"/>
    <lineage>
        <taxon>Bacteria</taxon>
        <taxon>Bacillati</taxon>
        <taxon>Cyanobacteriota</taxon>
        <taxon>Cyanophyceae</taxon>
        <taxon>Synechococcales</taxon>
        <taxon>Synechococcaceae</taxon>
        <taxon>Synechococcus</taxon>
    </lineage>
</organism>
<dbReference type="SUPFAM" id="SSF88697">
    <property type="entry name" value="PUA domain-like"/>
    <property type="match status" value="1"/>
</dbReference>
<dbReference type="InterPro" id="IPR015947">
    <property type="entry name" value="PUA-like_sf"/>
</dbReference>
<dbReference type="Gene3D" id="2.30.130.40">
    <property type="entry name" value="LON domain-like"/>
    <property type="match status" value="1"/>
</dbReference>
<dbReference type="Proteomes" id="UP000267249">
    <property type="component" value="Chromosome"/>
</dbReference>
<evidence type="ECO:0000313" key="2">
    <source>
        <dbReference type="EMBL" id="AZB73313.1"/>
    </source>
</evidence>
<dbReference type="Pfam" id="PF02190">
    <property type="entry name" value="LON_substr_bdg"/>
    <property type="match status" value="1"/>
</dbReference>
<dbReference type="PANTHER" id="PTHR46732:SF8">
    <property type="entry name" value="ATP-DEPENDENT PROTEASE LA (LON) DOMAIN PROTEIN"/>
    <property type="match status" value="1"/>
</dbReference>
<accession>A0AAN1QPU5</accession>
<evidence type="ECO:0000313" key="3">
    <source>
        <dbReference type="Proteomes" id="UP000267249"/>
    </source>
</evidence>
<protein>
    <submittedName>
        <fullName evidence="2">LON peptidase substrate-binding domain-containing protein</fullName>
    </submittedName>
</protein>
<dbReference type="AlphaFoldDB" id="A0AAN1QPU5"/>
<dbReference type="InterPro" id="IPR046336">
    <property type="entry name" value="Lon_prtase_N_sf"/>
</dbReference>
<feature type="domain" description="Lon N-terminal" evidence="1">
    <location>
        <begin position="11"/>
        <end position="198"/>
    </location>
</feature>
<name>A0AAN1QPU5_SYNEL</name>
<gene>
    <name evidence="2" type="ORF">DOP62_11850</name>
</gene>
<dbReference type="RefSeq" id="WP_208673992.1">
    <property type="nucleotide sequence ID" value="NZ_CP030139.2"/>
</dbReference>
<dbReference type="InterPro" id="IPR003111">
    <property type="entry name" value="Lon_prtase_N"/>
</dbReference>
<evidence type="ECO:0000259" key="1">
    <source>
        <dbReference type="PROSITE" id="PS51787"/>
    </source>
</evidence>
<proteinExistence type="predicted"/>
<sequence>MAPDSLSVRELPLFPLPEVVLFPGRLLPLHIFEYRYRILMQTILESDRRFGVLLWDPAKDEAATVGCCAELIRHQRLPDDRMNVWTLGQQRFRVLDYVREKPFRVGLVEWIEDEATDDDLKPLATEVDTVLRDVVQLSGKLSDQEIELPDDLPDLPRELSYWVAGHLYGVYEEQQSLLEMLSTRDRLERELEILGSTRSHLAARTVLKDTLNSFQNPSES</sequence>
<dbReference type="EMBL" id="CP030139">
    <property type="protein sequence ID" value="AZB73313.1"/>
    <property type="molecule type" value="Genomic_DNA"/>
</dbReference>
<dbReference type="Gene3D" id="1.20.58.1480">
    <property type="match status" value="1"/>
</dbReference>
<dbReference type="SMART" id="SM00464">
    <property type="entry name" value="LON"/>
    <property type="match status" value="1"/>
</dbReference>
<reference evidence="2 3" key="1">
    <citation type="journal article" date="2018" name="Sci. Rep.">
        <title>Genome Features and Biochemical Characteristics of a Robust, Fast Growing and Naturally Transformable Cyanobacterium Synechococcus elongatus PCC 11801 Isolated from India.</title>
        <authorList>
            <person name="Jaiswal D."/>
            <person name="Sengupta A."/>
            <person name="Sohoni S."/>
            <person name="Sengupta S."/>
            <person name="Phadnavis A.G."/>
            <person name="Pakrasi H.B."/>
            <person name="Wangikar P.P."/>
        </authorList>
    </citation>
    <scope>NUCLEOTIDE SEQUENCE [LARGE SCALE GENOMIC DNA]</scope>
    <source>
        <strain evidence="2 3">PCC 11801</strain>
    </source>
</reference>